<dbReference type="Proteomes" id="UP000717585">
    <property type="component" value="Unassembled WGS sequence"/>
</dbReference>
<comment type="caution">
    <text evidence="1">The sequence shown here is derived from an EMBL/GenBank/DDBJ whole genome shotgun (WGS) entry which is preliminary data.</text>
</comment>
<organism evidence="1 2">
    <name type="scientific">Carpediemonas membranifera</name>
    <dbReference type="NCBI Taxonomy" id="201153"/>
    <lineage>
        <taxon>Eukaryota</taxon>
        <taxon>Metamonada</taxon>
        <taxon>Carpediemonas-like organisms</taxon>
        <taxon>Carpediemonas</taxon>
    </lineage>
</organism>
<protein>
    <submittedName>
        <fullName evidence="1">Uncharacterized protein</fullName>
    </submittedName>
</protein>
<evidence type="ECO:0000313" key="2">
    <source>
        <dbReference type="Proteomes" id="UP000717585"/>
    </source>
</evidence>
<accession>A0A8J6B798</accession>
<reference evidence="1" key="1">
    <citation type="submission" date="2021-05" db="EMBL/GenBank/DDBJ databases">
        <title>A free-living protist that lacks canonical eukaryotic 1 DNA replication and segregation systems.</title>
        <authorList>
            <person name="Salas-Leiva D.E."/>
            <person name="Tromer E.C."/>
            <person name="Curtis B.A."/>
            <person name="Jerlstrom-Hultqvist J."/>
            <person name="Kolisko M."/>
            <person name="Yi Z."/>
            <person name="Salas-Leiva J.S."/>
            <person name="Gallot-Lavallee L."/>
            <person name="Kops G.J.P.L."/>
            <person name="Archibald J.M."/>
            <person name="Simpson A.G.B."/>
            <person name="Roger A.J."/>
        </authorList>
    </citation>
    <scope>NUCLEOTIDE SEQUENCE</scope>
    <source>
        <strain evidence="1">BICM</strain>
    </source>
</reference>
<sequence>MQRTQSRMSAAERITTFFDVPNTRATLNSRPKHVTIPRYTTTARDRVSNLEMTVATVGLDDKSADKITSNLRERFVNVQPVSSRSANVDGKRQVLVRAKPTGSGCTMEDEKIVEVEPPRSGTLMTPADRRRELEYEVQNQLAARKARQEETYALKQEVVRRRNVASSVFLGMAPSTGWVADTDQETVSSAVHHVETATDNRKDALIRTQGRHFTLDPEEKPTVGVQPDADLRHGKKFIAPTQSFNVEEMTKKVPMRGPGEHGRRCIERDRRGRTYDLLAPDRAAPEWDMDYVID</sequence>
<name>A0A8J6B798_9EUKA</name>
<keyword evidence="2" id="KW-1185">Reference proteome</keyword>
<dbReference type="EMBL" id="JAHDYR010000053">
    <property type="protein sequence ID" value="KAG9391467.1"/>
    <property type="molecule type" value="Genomic_DNA"/>
</dbReference>
<evidence type="ECO:0000313" key="1">
    <source>
        <dbReference type="EMBL" id="KAG9391467.1"/>
    </source>
</evidence>
<proteinExistence type="predicted"/>
<gene>
    <name evidence="1" type="ORF">J8273_6227</name>
</gene>
<dbReference type="AlphaFoldDB" id="A0A8J6B798"/>